<dbReference type="Gene3D" id="3.40.50.300">
    <property type="entry name" value="P-loop containing nucleotide triphosphate hydrolases"/>
    <property type="match status" value="1"/>
</dbReference>
<dbReference type="SMART" id="SM00382">
    <property type="entry name" value="AAA"/>
    <property type="match status" value="1"/>
</dbReference>
<evidence type="ECO:0000256" key="4">
    <source>
        <dbReference type="ARBA" id="ARBA00022840"/>
    </source>
</evidence>
<dbReference type="PANTHER" id="PTHR43335:SF4">
    <property type="entry name" value="ABC TRANSPORTER, ATP-BINDING PROTEIN"/>
    <property type="match status" value="1"/>
</dbReference>
<keyword evidence="4 6" id="KW-0067">ATP-binding</keyword>
<reference evidence="6 7" key="1">
    <citation type="submission" date="2019-03" db="EMBL/GenBank/DDBJ databases">
        <title>Genomic Encyclopedia of Type Strains, Phase III (KMG-III): the genomes of soil and plant-associated and newly described type strains.</title>
        <authorList>
            <person name="Whitman W."/>
        </authorList>
    </citation>
    <scope>NUCLEOTIDE SEQUENCE [LARGE SCALE GENOMIC DNA]</scope>
    <source>
        <strain evidence="6 7">VKM Ac-2570</strain>
    </source>
</reference>
<dbReference type="OrthoDB" id="9804819at2"/>
<dbReference type="PANTHER" id="PTHR43335">
    <property type="entry name" value="ABC TRANSPORTER, ATP-BINDING PROTEIN"/>
    <property type="match status" value="1"/>
</dbReference>
<evidence type="ECO:0000313" key="6">
    <source>
        <dbReference type="EMBL" id="TDW18762.1"/>
    </source>
</evidence>
<comment type="similarity">
    <text evidence="1">Belongs to the ABC transporter superfamily.</text>
</comment>
<sequence>MIEAKGLTKRYGATVAVDNLSFEVKPGKVTGFLGPNGAGKSTTMRMILGLDTPTSGEVTIDGQRYRDLKRPLTKVGALLDAKWVHPNRSARAHLAWMAASNKLPKDSVDKALEMVGLSAVANKRAGAFSLGMSQRLGIAGALLGDPEVLLFDEPVNGLDPEGIVWIRTFMHRLADEGRTVLVSSHLLSEMALTAEDLVVIGRGKLIMQSTTQEFVDRASGTTVKVRTPQLDQLAGVLNGQQLVTRIEDVEDEGKVLFVDGDVRTDQVGEAAAAHGIVLHELTLQRGSLEQAFMQMTGDSVEYHAQDEIAAVTQLDAPSGTEVAAGPKEDN</sequence>
<organism evidence="6 7">
    <name type="scientific">Kribbella kalugense</name>
    <dbReference type="NCBI Taxonomy" id="2512221"/>
    <lineage>
        <taxon>Bacteria</taxon>
        <taxon>Bacillati</taxon>
        <taxon>Actinomycetota</taxon>
        <taxon>Actinomycetes</taxon>
        <taxon>Propionibacteriales</taxon>
        <taxon>Kribbellaceae</taxon>
        <taxon>Kribbella</taxon>
    </lineage>
</organism>
<feature type="domain" description="ABC transporter" evidence="5">
    <location>
        <begin position="2"/>
        <end position="227"/>
    </location>
</feature>
<dbReference type="AlphaFoldDB" id="A0A4R7ZMH1"/>
<evidence type="ECO:0000259" key="5">
    <source>
        <dbReference type="PROSITE" id="PS50893"/>
    </source>
</evidence>
<proteinExistence type="inferred from homology"/>
<name>A0A4R7ZMH1_9ACTN</name>
<dbReference type="RefSeq" id="WP_134121704.1">
    <property type="nucleotide sequence ID" value="NZ_SODF01000002.1"/>
</dbReference>
<gene>
    <name evidence="6" type="ORF">EV650_5358</name>
</gene>
<dbReference type="Pfam" id="PF00005">
    <property type="entry name" value="ABC_tran"/>
    <property type="match status" value="1"/>
</dbReference>
<dbReference type="InterPro" id="IPR027417">
    <property type="entry name" value="P-loop_NTPase"/>
</dbReference>
<dbReference type="PROSITE" id="PS00211">
    <property type="entry name" value="ABC_TRANSPORTER_1"/>
    <property type="match status" value="1"/>
</dbReference>
<evidence type="ECO:0000313" key="7">
    <source>
        <dbReference type="Proteomes" id="UP000295447"/>
    </source>
</evidence>
<dbReference type="SUPFAM" id="SSF52540">
    <property type="entry name" value="P-loop containing nucleoside triphosphate hydrolases"/>
    <property type="match status" value="1"/>
</dbReference>
<dbReference type="CDD" id="cd03268">
    <property type="entry name" value="ABC_BcrA_bacitracin_resist"/>
    <property type="match status" value="1"/>
</dbReference>
<dbReference type="Proteomes" id="UP000295447">
    <property type="component" value="Unassembled WGS sequence"/>
</dbReference>
<dbReference type="GO" id="GO:0005524">
    <property type="term" value="F:ATP binding"/>
    <property type="evidence" value="ECO:0007669"/>
    <property type="project" value="UniProtKB-KW"/>
</dbReference>
<evidence type="ECO:0000256" key="3">
    <source>
        <dbReference type="ARBA" id="ARBA00022741"/>
    </source>
</evidence>
<dbReference type="InterPro" id="IPR017871">
    <property type="entry name" value="ABC_transporter-like_CS"/>
</dbReference>
<dbReference type="EMBL" id="SODF01000002">
    <property type="protein sequence ID" value="TDW18762.1"/>
    <property type="molecule type" value="Genomic_DNA"/>
</dbReference>
<keyword evidence="3" id="KW-0547">Nucleotide-binding</keyword>
<protein>
    <submittedName>
        <fullName evidence="6">ABC-2 type transport system ATP-binding protein</fullName>
    </submittedName>
</protein>
<dbReference type="InterPro" id="IPR003593">
    <property type="entry name" value="AAA+_ATPase"/>
</dbReference>
<evidence type="ECO:0000256" key="2">
    <source>
        <dbReference type="ARBA" id="ARBA00022448"/>
    </source>
</evidence>
<dbReference type="GO" id="GO:0016887">
    <property type="term" value="F:ATP hydrolysis activity"/>
    <property type="evidence" value="ECO:0007669"/>
    <property type="project" value="InterPro"/>
</dbReference>
<keyword evidence="7" id="KW-1185">Reference proteome</keyword>
<dbReference type="PROSITE" id="PS50893">
    <property type="entry name" value="ABC_TRANSPORTER_2"/>
    <property type="match status" value="1"/>
</dbReference>
<evidence type="ECO:0000256" key="1">
    <source>
        <dbReference type="ARBA" id="ARBA00005417"/>
    </source>
</evidence>
<keyword evidence="2" id="KW-0813">Transport</keyword>
<dbReference type="InterPro" id="IPR003439">
    <property type="entry name" value="ABC_transporter-like_ATP-bd"/>
</dbReference>
<comment type="caution">
    <text evidence="6">The sequence shown here is derived from an EMBL/GenBank/DDBJ whole genome shotgun (WGS) entry which is preliminary data.</text>
</comment>
<accession>A0A4R7ZMH1</accession>